<proteinExistence type="predicted"/>
<dbReference type="Proteomes" id="UP000297693">
    <property type="component" value="Unassembled WGS sequence"/>
</dbReference>
<keyword evidence="3" id="KW-1185">Reference proteome</keyword>
<accession>A0A4R9K3W2</accession>
<name>A0A4R9K3W2_9LEPT</name>
<dbReference type="AlphaFoldDB" id="A0A4R9K3W2"/>
<dbReference type="OrthoDB" id="9814441at2"/>
<comment type="caution">
    <text evidence="2">The sequence shown here is derived from an EMBL/GenBank/DDBJ whole genome shotgun (WGS) entry which is preliminary data.</text>
</comment>
<evidence type="ECO:0000313" key="2">
    <source>
        <dbReference type="EMBL" id="TGL60116.1"/>
    </source>
</evidence>
<dbReference type="EMBL" id="RQGD01000022">
    <property type="protein sequence ID" value="TGL60116.1"/>
    <property type="molecule type" value="Genomic_DNA"/>
</dbReference>
<feature type="transmembrane region" description="Helical" evidence="1">
    <location>
        <begin position="56"/>
        <end position="76"/>
    </location>
</feature>
<protein>
    <submittedName>
        <fullName evidence="2">DUF3332 family protein</fullName>
    </submittedName>
</protein>
<dbReference type="Pfam" id="PF11810">
    <property type="entry name" value="DUF3332"/>
    <property type="match status" value="1"/>
</dbReference>
<evidence type="ECO:0000313" key="3">
    <source>
        <dbReference type="Proteomes" id="UP000297693"/>
    </source>
</evidence>
<dbReference type="RefSeq" id="WP_135623043.1">
    <property type="nucleotide sequence ID" value="NZ_RQGD01000022.1"/>
</dbReference>
<dbReference type="InterPro" id="IPR021768">
    <property type="entry name" value="DUF3332"/>
</dbReference>
<keyword evidence="1" id="KW-1133">Transmembrane helix</keyword>
<gene>
    <name evidence="2" type="ORF">EHQ58_06340</name>
</gene>
<sequence length="167" mass="18849">MKRILTIFTIAVVSFGTLSNCFGKFGLVKTVYGVNAGINIGSGIVARFFRTFLMYLPGYIFYGVAYFLDLVLFNLIEFWTNSNPIAMAEYDFDGKLVKEFNDDKGSVRLTYMKFGKELKIEATVAKNTETFYAFSDKPGKLFQVKGNEMVELKETEGPIPYLSPKSI</sequence>
<feature type="transmembrane region" description="Helical" evidence="1">
    <location>
        <begin position="31"/>
        <end position="49"/>
    </location>
</feature>
<evidence type="ECO:0000256" key="1">
    <source>
        <dbReference type="SAM" id="Phobius"/>
    </source>
</evidence>
<keyword evidence="1" id="KW-0472">Membrane</keyword>
<organism evidence="2 3">
    <name type="scientific">Leptospira ognonensis</name>
    <dbReference type="NCBI Taxonomy" id="2484945"/>
    <lineage>
        <taxon>Bacteria</taxon>
        <taxon>Pseudomonadati</taxon>
        <taxon>Spirochaetota</taxon>
        <taxon>Spirochaetia</taxon>
        <taxon>Leptospirales</taxon>
        <taxon>Leptospiraceae</taxon>
        <taxon>Leptospira</taxon>
    </lineage>
</organism>
<reference evidence="2" key="1">
    <citation type="journal article" date="2019" name="PLoS Negl. Trop. Dis.">
        <title>Revisiting the worldwide diversity of Leptospira species in the environment.</title>
        <authorList>
            <person name="Vincent A.T."/>
            <person name="Schiettekatte O."/>
            <person name="Bourhy P."/>
            <person name="Veyrier F.J."/>
            <person name="Picardeau M."/>
        </authorList>
    </citation>
    <scope>NUCLEOTIDE SEQUENCE [LARGE SCALE GENOMIC DNA]</scope>
    <source>
        <strain evidence="2">201702476</strain>
    </source>
</reference>
<keyword evidence="1" id="KW-0812">Transmembrane</keyword>